<proteinExistence type="predicted"/>
<organism evidence="1 2">
    <name type="scientific">candidate division CPR3 bacterium GW2011_GWF2_35_18</name>
    <dbReference type="NCBI Taxonomy" id="1618350"/>
    <lineage>
        <taxon>Bacteria</taxon>
        <taxon>Bacteria division CPR3</taxon>
    </lineage>
</organism>
<dbReference type="AlphaFoldDB" id="A0A0G0BJ29"/>
<comment type="caution">
    <text evidence="1">The sequence shown here is derived from an EMBL/GenBank/DDBJ whole genome shotgun (WGS) entry which is preliminary data.</text>
</comment>
<name>A0A0G0BJ29_UNCC3</name>
<protein>
    <submittedName>
        <fullName evidence="1">Uncharacterized protein</fullName>
    </submittedName>
</protein>
<accession>A0A0G0BJ29</accession>
<dbReference type="EMBL" id="LBQB01000006">
    <property type="protein sequence ID" value="KKP69499.1"/>
    <property type="molecule type" value="Genomic_DNA"/>
</dbReference>
<gene>
    <name evidence="1" type="ORF">UR67_C0006G0066</name>
</gene>
<reference evidence="1 2" key="1">
    <citation type="journal article" date="2015" name="Nature">
        <title>rRNA introns, odd ribosomes, and small enigmatic genomes across a large radiation of phyla.</title>
        <authorList>
            <person name="Brown C.T."/>
            <person name="Hug L.A."/>
            <person name="Thomas B.C."/>
            <person name="Sharon I."/>
            <person name="Castelle C.J."/>
            <person name="Singh A."/>
            <person name="Wilkins M.J."/>
            <person name="Williams K.H."/>
            <person name="Banfield J.F."/>
        </authorList>
    </citation>
    <scope>NUCLEOTIDE SEQUENCE [LARGE SCALE GENOMIC DNA]</scope>
</reference>
<evidence type="ECO:0000313" key="2">
    <source>
        <dbReference type="Proteomes" id="UP000034581"/>
    </source>
</evidence>
<dbReference type="STRING" id="1618350.UR67_C0006G0066"/>
<evidence type="ECO:0000313" key="1">
    <source>
        <dbReference type="EMBL" id="KKP69499.1"/>
    </source>
</evidence>
<sequence>MGKVKFKLYYPEFSNILLSIYALSEIDSQFGHNFRKYYKHRKGNLSEKDQEYLELFKNEIRLLTLDYQYLNKFLSIIFDQKVDNLILLKRKIEKDFKSFDCTNIDKVYLYFYSRLLGDYKLFQTPILASLSRLEKQLEDQRVIYHLEKFHKFLEQEKLMKVDSHFFVVCNYFGEGAKAQFIRFSEKTILLYLPILINEKGNICFNFNEKAFLEQIFYHALSLQFEEKQDKFTSIIEEHNISRIHFQGAMVGALHYGIYAFDIYRETLNLVKVTDYLEKKLLESHLDKDQVSFAIKLAPLIERFYKDRKSLDKEFLDEVVYIHQDLQKTSFSQKNIIEGVKNKEEEVKKGLIFSA</sequence>
<dbReference type="Proteomes" id="UP000034581">
    <property type="component" value="Unassembled WGS sequence"/>
</dbReference>